<gene>
    <name evidence="5" type="ORF">ACFFIA_27810</name>
</gene>
<evidence type="ECO:0000313" key="6">
    <source>
        <dbReference type="Proteomes" id="UP001589867"/>
    </source>
</evidence>
<evidence type="ECO:0000256" key="3">
    <source>
        <dbReference type="ARBA" id="ARBA00023002"/>
    </source>
</evidence>
<dbReference type="Gene3D" id="1.20.140.10">
    <property type="entry name" value="Butyryl-CoA Dehydrogenase, subunit A, domain 3"/>
    <property type="match status" value="1"/>
</dbReference>
<keyword evidence="3" id="KW-0560">Oxidoreductase</keyword>
<name>A0ABV6M9R1_9ACTN</name>
<reference evidence="5 6" key="1">
    <citation type="submission" date="2024-09" db="EMBL/GenBank/DDBJ databases">
        <authorList>
            <person name="Sun Q."/>
            <person name="Mori K."/>
        </authorList>
    </citation>
    <scope>NUCLEOTIDE SEQUENCE [LARGE SCALE GENOMIC DNA]</scope>
    <source>
        <strain evidence="5 6">TBRC 3947</strain>
    </source>
</reference>
<feature type="domain" description="Acyl-CoA dehydrogenase/oxidase C-terminal" evidence="4">
    <location>
        <begin position="148"/>
        <end position="264"/>
    </location>
</feature>
<keyword evidence="1" id="KW-0285">Flavoprotein</keyword>
<dbReference type="InterPro" id="IPR036250">
    <property type="entry name" value="AcylCo_DH-like_C"/>
</dbReference>
<evidence type="ECO:0000259" key="4">
    <source>
        <dbReference type="Pfam" id="PF00441"/>
    </source>
</evidence>
<keyword evidence="6" id="KW-1185">Reference proteome</keyword>
<proteinExistence type="predicted"/>
<dbReference type="RefSeq" id="WP_377255905.1">
    <property type="nucleotide sequence ID" value="NZ_JBHLUH010000060.1"/>
</dbReference>
<sequence length="274" mass="28966">MTVLVDEIGAIAAENVATILTNAPAQAWAKLVEGGWAALGADPDADLGIRDLQEIARAAGRFDTATPLVPTLLAGRWFRPDPQTLAGGVSLALPRGDEVVVSYVTDTVVVLDARGKPLPHDLGGARREEFSQVMPLAVFEAPVAGPALAAEHAAELRAVLAAVAVGCVDAVADRSVEWVQTREQFGRPIKAFQAVRHHLANLHIAREQAWTAAIAGAHEPETALTWARQACELATTAIELAIQVHGGVGFTEEVGLHHFLNHVLQIESLLGAAR</sequence>
<protein>
    <submittedName>
        <fullName evidence="5">Acyl-CoA dehydrogenase family protein</fullName>
    </submittedName>
</protein>
<dbReference type="Proteomes" id="UP001589867">
    <property type="component" value="Unassembled WGS sequence"/>
</dbReference>
<evidence type="ECO:0000313" key="5">
    <source>
        <dbReference type="EMBL" id="MFC0531456.1"/>
    </source>
</evidence>
<dbReference type="InterPro" id="IPR009075">
    <property type="entry name" value="AcylCo_DH/oxidase_C"/>
</dbReference>
<dbReference type="PANTHER" id="PTHR43884">
    <property type="entry name" value="ACYL-COA DEHYDROGENASE"/>
    <property type="match status" value="1"/>
</dbReference>
<dbReference type="PANTHER" id="PTHR43884:SF20">
    <property type="entry name" value="ACYL-COA DEHYDROGENASE FADE28"/>
    <property type="match status" value="1"/>
</dbReference>
<evidence type="ECO:0000256" key="2">
    <source>
        <dbReference type="ARBA" id="ARBA00022827"/>
    </source>
</evidence>
<dbReference type="EMBL" id="JBHLUH010000060">
    <property type="protein sequence ID" value="MFC0531456.1"/>
    <property type="molecule type" value="Genomic_DNA"/>
</dbReference>
<comment type="caution">
    <text evidence="5">The sequence shown here is derived from an EMBL/GenBank/DDBJ whole genome shotgun (WGS) entry which is preliminary data.</text>
</comment>
<keyword evidence="2" id="KW-0274">FAD</keyword>
<dbReference type="SUPFAM" id="SSF47203">
    <property type="entry name" value="Acyl-CoA dehydrogenase C-terminal domain-like"/>
    <property type="match status" value="1"/>
</dbReference>
<evidence type="ECO:0000256" key="1">
    <source>
        <dbReference type="ARBA" id="ARBA00022630"/>
    </source>
</evidence>
<dbReference type="Pfam" id="PF00441">
    <property type="entry name" value="Acyl-CoA_dh_1"/>
    <property type="match status" value="1"/>
</dbReference>
<accession>A0ABV6M9R1</accession>
<organism evidence="5 6">
    <name type="scientific">Phytohabitans kaempferiae</name>
    <dbReference type="NCBI Taxonomy" id="1620943"/>
    <lineage>
        <taxon>Bacteria</taxon>
        <taxon>Bacillati</taxon>
        <taxon>Actinomycetota</taxon>
        <taxon>Actinomycetes</taxon>
        <taxon>Micromonosporales</taxon>
        <taxon>Micromonosporaceae</taxon>
    </lineage>
</organism>